<accession>A0A1X2H8Y8</accession>
<sequence length="540" mass="61310">MISARETEADDLYSRHSTYELLFEPLSEEDKDTVIFVDAEQPDRFYTLATLRERILKLGGFLQQKYQWQNGDILAICAENDASIDYPVALHASVAIGGISSAVDQHYPANDIANDLQLIEPKLVITDAKTYDKVVAAAKMSNVANPVVTFEELDRLVYSDVDIAMAEPIRYTPEQLVTTPAYIYFTSGTTGKKKGAIMTQSYMTAILQYLEECIPGGFRALSYTEFHHVSQLVCPAHWAIRRKMTYYIMRTSEAPPDPYRVCEAMQEFKIDTLVCQPYMVNAFAKEPWVDKFDLSAFKYAACGGSMPDASILRACHQRFGAKIVALYGMTECLPILLPNWESTIIGSQGRKNPMSTLKIIDDNGNDVHDTGETGELCVKTSARIPGYWKNPDETKALFDEEGFLRTGDLFQCRDGEYYFITRKKELFKYFLHHIYPQDIEGIVLRHPAVTEACVLGRYSKEQATELPAAFVMLHQDNRAKVDEAEKQERLCQDIQTFVNERVPDPHRLRGGVFIVDSFPRTAFGKIKRNKLNEQYFGSEH</sequence>
<evidence type="ECO:0000313" key="6">
    <source>
        <dbReference type="Proteomes" id="UP000242180"/>
    </source>
</evidence>
<evidence type="ECO:0000256" key="2">
    <source>
        <dbReference type="ARBA" id="ARBA00022598"/>
    </source>
</evidence>
<dbReference type="Pfam" id="PF13193">
    <property type="entry name" value="AMP-binding_C"/>
    <property type="match status" value="1"/>
</dbReference>
<dbReference type="PANTHER" id="PTHR24096:SF149">
    <property type="entry name" value="AMP-BINDING DOMAIN-CONTAINING PROTEIN-RELATED"/>
    <property type="match status" value="1"/>
</dbReference>
<dbReference type="InterPro" id="IPR000873">
    <property type="entry name" value="AMP-dep_synth/lig_dom"/>
</dbReference>
<feature type="domain" description="AMP-binding enzyme C-terminal" evidence="4">
    <location>
        <begin position="439"/>
        <end position="525"/>
    </location>
</feature>
<evidence type="ECO:0000259" key="3">
    <source>
        <dbReference type="Pfam" id="PF00501"/>
    </source>
</evidence>
<organism evidence="5 6">
    <name type="scientific">Syncephalastrum racemosum</name>
    <name type="common">Filamentous fungus</name>
    <dbReference type="NCBI Taxonomy" id="13706"/>
    <lineage>
        <taxon>Eukaryota</taxon>
        <taxon>Fungi</taxon>
        <taxon>Fungi incertae sedis</taxon>
        <taxon>Mucoromycota</taxon>
        <taxon>Mucoromycotina</taxon>
        <taxon>Mucoromycetes</taxon>
        <taxon>Mucorales</taxon>
        <taxon>Syncephalastraceae</taxon>
        <taxon>Syncephalastrum</taxon>
    </lineage>
</organism>
<dbReference type="InterPro" id="IPR042099">
    <property type="entry name" value="ANL_N_sf"/>
</dbReference>
<keyword evidence="2" id="KW-0436">Ligase</keyword>
<proteinExistence type="inferred from homology"/>
<dbReference type="Proteomes" id="UP000242180">
    <property type="component" value="Unassembled WGS sequence"/>
</dbReference>
<evidence type="ECO:0000313" key="5">
    <source>
        <dbReference type="EMBL" id="ORY94994.1"/>
    </source>
</evidence>
<dbReference type="OrthoDB" id="6509636at2759"/>
<evidence type="ECO:0008006" key="7">
    <source>
        <dbReference type="Google" id="ProtNLM"/>
    </source>
</evidence>
<dbReference type="InterPro" id="IPR025110">
    <property type="entry name" value="AMP-bd_C"/>
</dbReference>
<evidence type="ECO:0000256" key="1">
    <source>
        <dbReference type="ARBA" id="ARBA00006432"/>
    </source>
</evidence>
<protein>
    <recommendedName>
        <fullName evidence="7">AMP-dependent synthetase/ligase domain-containing protein</fullName>
    </recommendedName>
</protein>
<dbReference type="InterPro" id="IPR045851">
    <property type="entry name" value="AMP-bd_C_sf"/>
</dbReference>
<dbReference type="Gene3D" id="3.30.300.30">
    <property type="match status" value="1"/>
</dbReference>
<dbReference type="Gene3D" id="3.40.50.12780">
    <property type="entry name" value="N-terminal domain of ligase-like"/>
    <property type="match status" value="1"/>
</dbReference>
<evidence type="ECO:0000259" key="4">
    <source>
        <dbReference type="Pfam" id="PF13193"/>
    </source>
</evidence>
<dbReference type="AlphaFoldDB" id="A0A1X2H8Y8"/>
<dbReference type="PANTHER" id="PTHR24096">
    <property type="entry name" value="LONG-CHAIN-FATTY-ACID--COA LIGASE"/>
    <property type="match status" value="1"/>
</dbReference>
<dbReference type="STRING" id="13706.A0A1X2H8Y8"/>
<comment type="similarity">
    <text evidence="1">Belongs to the ATP-dependent AMP-binding enzyme family.</text>
</comment>
<feature type="domain" description="AMP-dependent synthetase/ligase" evidence="3">
    <location>
        <begin position="29"/>
        <end position="388"/>
    </location>
</feature>
<gene>
    <name evidence="5" type="ORF">BCR43DRAFT_526106</name>
</gene>
<name>A0A1X2H8Y8_SYNRA</name>
<dbReference type="OMA" id="ISHRQWI"/>
<keyword evidence="6" id="KW-1185">Reference proteome</keyword>
<dbReference type="EMBL" id="MCGN01000007">
    <property type="protein sequence ID" value="ORY94994.1"/>
    <property type="molecule type" value="Genomic_DNA"/>
</dbReference>
<dbReference type="InParanoid" id="A0A1X2H8Y8"/>
<comment type="caution">
    <text evidence="5">The sequence shown here is derived from an EMBL/GenBank/DDBJ whole genome shotgun (WGS) entry which is preliminary data.</text>
</comment>
<reference evidence="5 6" key="1">
    <citation type="submission" date="2016-07" db="EMBL/GenBank/DDBJ databases">
        <title>Pervasive Adenine N6-methylation of Active Genes in Fungi.</title>
        <authorList>
            <consortium name="DOE Joint Genome Institute"/>
            <person name="Mondo S.J."/>
            <person name="Dannebaum R.O."/>
            <person name="Kuo R.C."/>
            <person name="Labutti K."/>
            <person name="Haridas S."/>
            <person name="Kuo A."/>
            <person name="Salamov A."/>
            <person name="Ahrendt S.R."/>
            <person name="Lipzen A."/>
            <person name="Sullivan W."/>
            <person name="Andreopoulos W.B."/>
            <person name="Clum A."/>
            <person name="Lindquist E."/>
            <person name="Daum C."/>
            <person name="Ramamoorthy G.K."/>
            <person name="Gryganskyi A."/>
            <person name="Culley D."/>
            <person name="Magnuson J.K."/>
            <person name="James T.Y."/>
            <person name="O'Malley M.A."/>
            <person name="Stajich J.E."/>
            <person name="Spatafora J.W."/>
            <person name="Visel A."/>
            <person name="Grigoriev I.V."/>
        </authorList>
    </citation>
    <scope>NUCLEOTIDE SEQUENCE [LARGE SCALE GENOMIC DNA]</scope>
    <source>
        <strain evidence="5 6">NRRL 2496</strain>
    </source>
</reference>
<dbReference type="SUPFAM" id="SSF56801">
    <property type="entry name" value="Acetyl-CoA synthetase-like"/>
    <property type="match status" value="1"/>
</dbReference>
<dbReference type="Pfam" id="PF00501">
    <property type="entry name" value="AMP-binding"/>
    <property type="match status" value="1"/>
</dbReference>
<dbReference type="GO" id="GO:0016405">
    <property type="term" value="F:CoA-ligase activity"/>
    <property type="evidence" value="ECO:0007669"/>
    <property type="project" value="TreeGrafter"/>
</dbReference>